<dbReference type="InterPro" id="IPR007473">
    <property type="entry name" value="RlmJ"/>
</dbReference>
<feature type="binding site" evidence="4">
    <location>
        <position position="123"/>
    </location>
    <ligand>
        <name>S-adenosyl-L-methionine</name>
        <dbReference type="ChEBI" id="CHEBI:59789"/>
    </ligand>
</feature>
<dbReference type="InterPro" id="IPR002052">
    <property type="entry name" value="DNA_methylase_N6_adenine_CS"/>
</dbReference>
<feature type="site" description="Interaction with substrate rRNA" evidence="4">
    <location>
        <position position="4"/>
    </location>
</feature>
<keyword evidence="6" id="KW-1185">Reference proteome</keyword>
<dbReference type="GO" id="GO:0036307">
    <property type="term" value="F:23S rRNA (adenine(2030)-N(6))-methyltransferase activity"/>
    <property type="evidence" value="ECO:0007669"/>
    <property type="project" value="UniProtKB-UniRule"/>
</dbReference>
<accession>A0A975HHS0</accession>
<feature type="binding site" evidence="4">
    <location>
        <begin position="148"/>
        <end position="149"/>
    </location>
    <ligand>
        <name>S-adenosyl-L-methionine</name>
        <dbReference type="ChEBI" id="CHEBI:59789"/>
    </ligand>
</feature>
<keyword evidence="1 4" id="KW-0489">Methyltransferase</keyword>
<evidence type="ECO:0000256" key="4">
    <source>
        <dbReference type="HAMAP-Rule" id="MF_00934"/>
    </source>
</evidence>
<dbReference type="PROSITE" id="PS00092">
    <property type="entry name" value="N6_MTASE"/>
    <property type="match status" value="1"/>
</dbReference>
<feature type="active site" description="Proton acceptor" evidence="4">
    <location>
        <position position="169"/>
    </location>
</feature>
<dbReference type="AlphaFoldDB" id="A0A975HHS0"/>
<keyword evidence="2 4" id="KW-0808">Transferase</keyword>
<proteinExistence type="inferred from homology"/>
<keyword evidence="4" id="KW-0694">RNA-binding</keyword>
<comment type="similarity">
    <text evidence="4">Belongs to the RlmJ family.</text>
</comment>
<protein>
    <recommendedName>
        <fullName evidence="4">Ribosomal RNA large subunit methyltransferase J</fullName>
        <ecNumber evidence="4">2.1.1.266</ecNumber>
    </recommendedName>
    <alternativeName>
        <fullName evidence="4">23S rRNA (adenine(2030)-N6)-methyltransferase</fullName>
    </alternativeName>
    <alternativeName>
        <fullName evidence="4">23S rRNA m6A2030 methyltransferase</fullName>
    </alternativeName>
</protein>
<sequence>MLSYRHGFHAGNHADVLKHAVYLYVLKYMAKKSKPFSIIDTHAGAGAYSLDNDFSQKNKEFETGIGPLWALPSTELPEPVRDYVDAVRRFNAESDAVDLSVYPGSPWFALDQVPLEGKAFFHELHPADFELLRNFVRTNRYRKVIKGDGFKESVGLFPPPSKRGVAIIDPPYELKEDYQRVVDYVSEMHKRFNSGVYMIWYPVVERTRIDEIETQLKRSGIRNVQVLELNVKADTEEKGMTGSGMIVINPPYTLLEDFKSVMPFLTDLLGQKGAFWRAEQLVEE</sequence>
<dbReference type="GO" id="GO:0070475">
    <property type="term" value="P:rRNA base methylation"/>
    <property type="evidence" value="ECO:0007669"/>
    <property type="project" value="UniProtKB-UniRule"/>
</dbReference>
<dbReference type="PANTHER" id="PTHR37426">
    <property type="entry name" value="RIBOSOMAL RNA LARGE SUBUNIT METHYLTRANSFERASE J"/>
    <property type="match status" value="1"/>
</dbReference>
<feature type="binding site" evidence="4">
    <location>
        <position position="105"/>
    </location>
    <ligand>
        <name>S-adenosyl-L-methionine</name>
        <dbReference type="ChEBI" id="CHEBI:59789"/>
    </ligand>
</feature>
<evidence type="ECO:0000256" key="2">
    <source>
        <dbReference type="ARBA" id="ARBA00022679"/>
    </source>
</evidence>
<gene>
    <name evidence="4" type="primary">rlmJ</name>
    <name evidence="5" type="ORF">J1N51_11685</name>
</gene>
<evidence type="ECO:0000256" key="3">
    <source>
        <dbReference type="ARBA" id="ARBA00022691"/>
    </source>
</evidence>
<dbReference type="Gene3D" id="3.40.50.150">
    <property type="entry name" value="Vaccinia Virus protein VP39"/>
    <property type="match status" value="1"/>
</dbReference>
<dbReference type="GO" id="GO:0003723">
    <property type="term" value="F:RNA binding"/>
    <property type="evidence" value="ECO:0007669"/>
    <property type="project" value="UniProtKB-UniRule"/>
</dbReference>
<comment type="catalytic activity">
    <reaction evidence="4">
        <text>adenosine(2030) in 23S rRNA + S-adenosyl-L-methionine = N(6)-methyladenosine(2030) in 23S rRNA + S-adenosyl-L-homocysteine + H(+)</text>
        <dbReference type="Rhea" id="RHEA:43736"/>
        <dbReference type="Rhea" id="RHEA-COMP:10668"/>
        <dbReference type="Rhea" id="RHEA-COMP:10669"/>
        <dbReference type="ChEBI" id="CHEBI:15378"/>
        <dbReference type="ChEBI" id="CHEBI:57856"/>
        <dbReference type="ChEBI" id="CHEBI:59789"/>
        <dbReference type="ChEBI" id="CHEBI:74411"/>
        <dbReference type="ChEBI" id="CHEBI:74449"/>
        <dbReference type="EC" id="2.1.1.266"/>
    </reaction>
</comment>
<dbReference type="RefSeq" id="WP_208831444.1">
    <property type="nucleotide sequence ID" value="NZ_CP072110.1"/>
</dbReference>
<dbReference type="EC" id="2.1.1.266" evidence="4"/>
<dbReference type="KEGG" id="psym:J1N51_11685"/>
<feature type="binding site" evidence="4">
    <location>
        <position position="19"/>
    </location>
    <ligand>
        <name>S-adenosyl-L-methionine</name>
        <dbReference type="ChEBI" id="CHEBI:59789"/>
    </ligand>
</feature>
<dbReference type="InterPro" id="IPR029063">
    <property type="entry name" value="SAM-dependent_MTases_sf"/>
</dbReference>
<dbReference type="Pfam" id="PF04378">
    <property type="entry name" value="RsmJ"/>
    <property type="match status" value="1"/>
</dbReference>
<feature type="binding site" evidence="4">
    <location>
        <position position="42"/>
    </location>
    <ligand>
        <name>S-adenosyl-L-methionine</name>
        <dbReference type="ChEBI" id="CHEBI:59789"/>
    </ligand>
</feature>
<keyword evidence="3 4" id="KW-0949">S-adenosyl-L-methionine</keyword>
<name>A0A975HHS0_9GAMM</name>
<dbReference type="SUPFAM" id="SSF53335">
    <property type="entry name" value="S-adenosyl-L-methionine-dependent methyltransferases"/>
    <property type="match status" value="1"/>
</dbReference>
<dbReference type="GO" id="GO:0005829">
    <property type="term" value="C:cytosol"/>
    <property type="evidence" value="ECO:0007669"/>
    <property type="project" value="TreeGrafter"/>
</dbReference>
<keyword evidence="4" id="KW-0698">rRNA processing</keyword>
<comment type="subunit">
    <text evidence="4">Monomer.</text>
</comment>
<dbReference type="EMBL" id="CP072110">
    <property type="protein sequence ID" value="QTH63387.1"/>
    <property type="molecule type" value="Genomic_DNA"/>
</dbReference>
<evidence type="ECO:0000256" key="1">
    <source>
        <dbReference type="ARBA" id="ARBA00022603"/>
    </source>
</evidence>
<evidence type="ECO:0000313" key="5">
    <source>
        <dbReference type="EMBL" id="QTH63387.1"/>
    </source>
</evidence>
<dbReference type="HAMAP" id="MF_00934">
    <property type="entry name" value="23SrRNA_methyltr_J"/>
    <property type="match status" value="1"/>
</dbReference>
<organism evidence="5 6">
    <name type="scientific">Psychrosphaera ytuae</name>
    <dbReference type="NCBI Taxonomy" id="2820710"/>
    <lineage>
        <taxon>Bacteria</taxon>
        <taxon>Pseudomonadati</taxon>
        <taxon>Pseudomonadota</taxon>
        <taxon>Gammaproteobacteria</taxon>
        <taxon>Alteromonadales</taxon>
        <taxon>Pseudoalteromonadaceae</taxon>
        <taxon>Psychrosphaera</taxon>
    </lineage>
</organism>
<feature type="binding site" evidence="4">
    <location>
        <position position="169"/>
    </location>
    <ligand>
        <name>S-adenosyl-L-methionine</name>
        <dbReference type="ChEBI" id="CHEBI:59789"/>
    </ligand>
</feature>
<dbReference type="PANTHER" id="PTHR37426:SF1">
    <property type="entry name" value="RIBOSOMAL RNA LARGE SUBUNIT METHYLTRANSFERASE J"/>
    <property type="match status" value="1"/>
</dbReference>
<comment type="function">
    <text evidence="4">Specifically methylates the adenine in position 2030 of 23S rRNA.</text>
</comment>
<dbReference type="Proteomes" id="UP000682739">
    <property type="component" value="Chromosome"/>
</dbReference>
<evidence type="ECO:0000313" key="6">
    <source>
        <dbReference type="Proteomes" id="UP000682739"/>
    </source>
</evidence>
<reference evidence="5" key="1">
    <citation type="submission" date="2021-03" db="EMBL/GenBank/DDBJ databases">
        <title>Description of Psychrosphaera ytuae sp. nov. isolated from deep sea sediment of South China Sea.</title>
        <authorList>
            <person name="Zhang J."/>
            <person name="Xu X.-D."/>
        </authorList>
    </citation>
    <scope>NUCLEOTIDE SEQUENCE</scope>
    <source>
        <strain evidence="5">MTZ26</strain>
    </source>
</reference>